<feature type="region of interest" description="Disordered" evidence="3">
    <location>
        <begin position="70"/>
        <end position="89"/>
    </location>
</feature>
<dbReference type="Gene3D" id="3.40.50.300">
    <property type="entry name" value="P-loop containing nucleotide triphosphate hydrolases"/>
    <property type="match status" value="1"/>
</dbReference>
<dbReference type="Gene3D" id="1.10.1580.10">
    <property type="match status" value="1"/>
</dbReference>
<keyword evidence="1" id="KW-0547">Nucleotide-binding</keyword>
<dbReference type="GO" id="GO:0003924">
    <property type="term" value="F:GTPase activity"/>
    <property type="evidence" value="ECO:0007669"/>
    <property type="project" value="TreeGrafter"/>
</dbReference>
<dbReference type="InterPro" id="IPR027417">
    <property type="entry name" value="P-loop_NTPase"/>
</dbReference>
<gene>
    <name evidence="5" type="ORF">FOMPIDRAFT_1039103</name>
</gene>
<dbReference type="STRING" id="743788.S8DQD6"/>
<dbReference type="InterPro" id="IPR006073">
    <property type="entry name" value="GTP-bd"/>
</dbReference>
<dbReference type="OrthoDB" id="269151at2759"/>
<keyword evidence="6" id="KW-1185">Reference proteome</keyword>
<dbReference type="GO" id="GO:0005525">
    <property type="term" value="F:GTP binding"/>
    <property type="evidence" value="ECO:0007669"/>
    <property type="project" value="UniProtKB-KW"/>
</dbReference>
<evidence type="ECO:0000313" key="6">
    <source>
        <dbReference type="Proteomes" id="UP000015241"/>
    </source>
</evidence>
<proteinExistence type="predicted"/>
<dbReference type="Pfam" id="PF01926">
    <property type="entry name" value="MMR_HSR1"/>
    <property type="match status" value="1"/>
</dbReference>
<feature type="region of interest" description="Disordered" evidence="3">
    <location>
        <begin position="402"/>
        <end position="423"/>
    </location>
</feature>
<sequence length="446" mass="48991">MLSHIPFPVLPAPPSWFPGHMLQFQRNLPHLLTRTDVVLELRDARLPLTSINRKFEGALQVWRRERGAIPIRPPTDESSPSASPATPRLTGSGLVCERIVVFNKRDLVPEWGIEPFKRALATKYPDQRTFFASWNKPRDIKALNELLVGIAKYNPHAPELNVLVVGMPNVGKSTLLNTLRNIGIAGPTPKALRTGAHPGITRAISTRLKLSVDPLVYSWDTPGVMLPFLGNGDSGAERGVKLALIAGIKEGLYDIEALASYLLYRLNVLDPVSPAYLKILPPGTQPLIDLYEFLDLLARRLGMLRRGGVRDTGRAAVWFVQWWRNEGGLAAASSTSAAARGWGFDLQWDLATPSATLLTSDLSNGAVTTSDATPVGSEQHKISNDSAAIQARMEACIDRFEREAGKEEEGGVNVSKTQEKKKARAELLAKRKAKSERRWARKVAGA</sequence>
<dbReference type="eggNOG" id="KOG2485">
    <property type="taxonomic scope" value="Eukaryota"/>
</dbReference>
<name>S8DQD6_FOMSC</name>
<evidence type="ECO:0000256" key="2">
    <source>
        <dbReference type="ARBA" id="ARBA00023134"/>
    </source>
</evidence>
<organism evidence="5 6">
    <name type="scientific">Fomitopsis schrenkii</name>
    <name type="common">Brown rot fungus</name>
    <dbReference type="NCBI Taxonomy" id="2126942"/>
    <lineage>
        <taxon>Eukaryota</taxon>
        <taxon>Fungi</taxon>
        <taxon>Dikarya</taxon>
        <taxon>Basidiomycota</taxon>
        <taxon>Agaricomycotina</taxon>
        <taxon>Agaricomycetes</taxon>
        <taxon>Polyporales</taxon>
        <taxon>Fomitopsis</taxon>
    </lineage>
</organism>
<dbReference type="PANTHER" id="PTHR45782:SF4">
    <property type="entry name" value="MITOCHONDRIAL RIBOSOME-ASSOCIATED GTPASE 1"/>
    <property type="match status" value="1"/>
</dbReference>
<evidence type="ECO:0000313" key="5">
    <source>
        <dbReference type="EMBL" id="EPS93413.1"/>
    </source>
</evidence>
<dbReference type="InParanoid" id="S8DQD6"/>
<evidence type="ECO:0000256" key="3">
    <source>
        <dbReference type="SAM" id="MobiDB-lite"/>
    </source>
</evidence>
<keyword evidence="2" id="KW-0342">GTP-binding</keyword>
<evidence type="ECO:0000256" key="1">
    <source>
        <dbReference type="ARBA" id="ARBA00022741"/>
    </source>
</evidence>
<dbReference type="GO" id="GO:0005739">
    <property type="term" value="C:mitochondrion"/>
    <property type="evidence" value="ECO:0007669"/>
    <property type="project" value="TreeGrafter"/>
</dbReference>
<dbReference type="PANTHER" id="PTHR45782">
    <property type="entry name" value="MITOCHONDRIAL RIBOSOME-ASSOCIATED GTPASE 1"/>
    <property type="match status" value="1"/>
</dbReference>
<dbReference type="FunCoup" id="S8DQD6">
    <property type="interactions" value="403"/>
</dbReference>
<dbReference type="AlphaFoldDB" id="S8DQD6"/>
<feature type="domain" description="G" evidence="4">
    <location>
        <begin position="162"/>
        <end position="229"/>
    </location>
</feature>
<dbReference type="HOGENOM" id="CLU_011106_0_4_1"/>
<dbReference type="GO" id="GO:0032543">
    <property type="term" value="P:mitochondrial translation"/>
    <property type="evidence" value="ECO:0007669"/>
    <property type="project" value="TreeGrafter"/>
</dbReference>
<dbReference type="InterPro" id="IPR023179">
    <property type="entry name" value="GTP-bd_ortho_bundle_sf"/>
</dbReference>
<dbReference type="EMBL" id="KE504278">
    <property type="protein sequence ID" value="EPS93413.1"/>
    <property type="molecule type" value="Genomic_DNA"/>
</dbReference>
<dbReference type="Proteomes" id="UP000015241">
    <property type="component" value="Unassembled WGS sequence"/>
</dbReference>
<protein>
    <recommendedName>
        <fullName evidence="4">G domain-containing protein</fullName>
    </recommendedName>
</protein>
<reference evidence="5 6" key="1">
    <citation type="journal article" date="2012" name="Science">
        <title>The Paleozoic origin of enzymatic lignin decomposition reconstructed from 31 fungal genomes.</title>
        <authorList>
            <person name="Floudas D."/>
            <person name="Binder M."/>
            <person name="Riley R."/>
            <person name="Barry K."/>
            <person name="Blanchette R.A."/>
            <person name="Henrissat B."/>
            <person name="Martinez A.T."/>
            <person name="Otillar R."/>
            <person name="Spatafora J.W."/>
            <person name="Yadav J.S."/>
            <person name="Aerts A."/>
            <person name="Benoit I."/>
            <person name="Boyd A."/>
            <person name="Carlson A."/>
            <person name="Copeland A."/>
            <person name="Coutinho P.M."/>
            <person name="de Vries R.P."/>
            <person name="Ferreira P."/>
            <person name="Findley K."/>
            <person name="Foster B."/>
            <person name="Gaskell J."/>
            <person name="Glotzer D."/>
            <person name="Gorecki P."/>
            <person name="Heitman J."/>
            <person name="Hesse C."/>
            <person name="Hori C."/>
            <person name="Igarashi K."/>
            <person name="Jurgens J.A."/>
            <person name="Kallen N."/>
            <person name="Kersten P."/>
            <person name="Kohler A."/>
            <person name="Kuees U."/>
            <person name="Kumar T.K.A."/>
            <person name="Kuo A."/>
            <person name="LaButti K."/>
            <person name="Larrondo L.F."/>
            <person name="Lindquist E."/>
            <person name="Ling A."/>
            <person name="Lombard V."/>
            <person name="Lucas S."/>
            <person name="Lundell T."/>
            <person name="Martin R."/>
            <person name="McLaughlin D.J."/>
            <person name="Morgenstern I."/>
            <person name="Morin E."/>
            <person name="Murat C."/>
            <person name="Nagy L.G."/>
            <person name="Nolan M."/>
            <person name="Ohm R.A."/>
            <person name="Patyshakuliyeva A."/>
            <person name="Rokas A."/>
            <person name="Ruiz-Duenas F.J."/>
            <person name="Sabat G."/>
            <person name="Salamov A."/>
            <person name="Samejima M."/>
            <person name="Schmutz J."/>
            <person name="Slot J.C."/>
            <person name="St John F."/>
            <person name="Stenlid J."/>
            <person name="Sun H."/>
            <person name="Sun S."/>
            <person name="Syed K."/>
            <person name="Tsang A."/>
            <person name="Wiebenga A."/>
            <person name="Young D."/>
            <person name="Pisabarro A."/>
            <person name="Eastwood D.C."/>
            <person name="Martin F."/>
            <person name="Cullen D."/>
            <person name="Grigoriev I.V."/>
            <person name="Hibbett D.S."/>
        </authorList>
    </citation>
    <scope>NUCLEOTIDE SEQUENCE</scope>
    <source>
        <strain evidence="6">FP-58527</strain>
    </source>
</reference>
<dbReference type="SUPFAM" id="SSF52540">
    <property type="entry name" value="P-loop containing nucleoside triphosphate hydrolases"/>
    <property type="match status" value="1"/>
</dbReference>
<evidence type="ECO:0000259" key="4">
    <source>
        <dbReference type="Pfam" id="PF01926"/>
    </source>
</evidence>
<accession>S8DQD6</accession>